<evidence type="ECO:0000259" key="1">
    <source>
        <dbReference type="PROSITE" id="PS51664"/>
    </source>
</evidence>
<dbReference type="NCBIfam" id="TIGR03604">
    <property type="entry name" value="TOMM_cyclo_SagD"/>
    <property type="match status" value="1"/>
</dbReference>
<dbReference type="Pfam" id="PF02624">
    <property type="entry name" value="YcaO"/>
    <property type="match status" value="1"/>
</dbReference>
<dbReference type="Gene3D" id="3.30.160.660">
    <property type="match status" value="1"/>
</dbReference>
<reference evidence="2 3" key="1">
    <citation type="submission" date="2020-04" db="EMBL/GenBank/DDBJ databases">
        <title>Antimicrobial susceptibility and clonality of vaginal-derived multi-drug resistant Mobiluncus isolates in China.</title>
        <authorList>
            <person name="Zhang X."/>
        </authorList>
    </citation>
    <scope>NUCLEOTIDE SEQUENCE [LARGE SCALE GENOMIC DNA]</scope>
    <source>
        <strain evidence="2 3">12</strain>
    </source>
</reference>
<dbReference type="RefSeq" id="WP_004017479.1">
    <property type="nucleotide sequence ID" value="NZ_CAMUNX010000009.1"/>
</dbReference>
<evidence type="ECO:0000313" key="2">
    <source>
        <dbReference type="EMBL" id="NMX04130.1"/>
    </source>
</evidence>
<dbReference type="Gene3D" id="3.30.1330.230">
    <property type="match status" value="1"/>
</dbReference>
<comment type="caution">
    <text evidence="2">The sequence shown here is derived from an EMBL/GenBank/DDBJ whole genome shotgun (WGS) entry which is preliminary data.</text>
</comment>
<dbReference type="PANTHER" id="PTHR37809">
    <property type="entry name" value="RIBOSOMAL PROTEIN S12 METHYLTHIOTRANSFERASE ACCESSORY FACTOR YCAO"/>
    <property type="match status" value="1"/>
</dbReference>
<dbReference type="InterPro" id="IPR003776">
    <property type="entry name" value="YcaO-like_dom"/>
</dbReference>
<dbReference type="PANTHER" id="PTHR37809:SF1">
    <property type="entry name" value="RIBOSOMAL PROTEIN S12 METHYLTHIOTRANSFERASE ACCESSORY FACTOR YCAO"/>
    <property type="match status" value="1"/>
</dbReference>
<feature type="domain" description="YcaO" evidence="1">
    <location>
        <begin position="343"/>
        <end position="739"/>
    </location>
</feature>
<dbReference type="InterPro" id="IPR027624">
    <property type="entry name" value="TOMM_cyclo_SagD"/>
</dbReference>
<name>A0A378PCF6_9ACTO</name>
<evidence type="ECO:0000313" key="3">
    <source>
        <dbReference type="Proteomes" id="UP000575397"/>
    </source>
</evidence>
<accession>A0A378PCF6</accession>
<dbReference type="PROSITE" id="PS51664">
    <property type="entry name" value="YCAO"/>
    <property type="match status" value="1"/>
</dbReference>
<organism evidence="2 3">
    <name type="scientific">Mobiluncus mulieris</name>
    <dbReference type="NCBI Taxonomy" id="2052"/>
    <lineage>
        <taxon>Bacteria</taxon>
        <taxon>Bacillati</taxon>
        <taxon>Actinomycetota</taxon>
        <taxon>Actinomycetes</taxon>
        <taxon>Actinomycetales</taxon>
        <taxon>Actinomycetaceae</taxon>
        <taxon>Mobiluncus</taxon>
    </lineage>
</organism>
<dbReference type="AlphaFoldDB" id="A0A378PCF6"/>
<dbReference type="Gene3D" id="3.30.40.250">
    <property type="match status" value="1"/>
</dbReference>
<dbReference type="EMBL" id="JABCUS010000022">
    <property type="protein sequence ID" value="NMX04130.1"/>
    <property type="molecule type" value="Genomic_DNA"/>
</dbReference>
<sequence length="739" mass="81847">MWGICAELRPLDCKRSLLTCADGTDLVLFMGAPEIAQALSEAEQSQSENPLGANLAAALSKHDCFVEISQLLPSGAETSIERLEEPEILVCGCPEIALKVTSCLREQGVVANYLESSIRECAYSAFNNDIILVACRGEESPQVFSEAISDISSLCISLIIIDYEATLLNIGPVIWEGVGASYEDSLVRKKANSVEIEAFQAKLGASVWGNFIKYIGTSQRVFESAAQLLKSIAKREVDIQKNTSVDTIWKISLAGELEVHAALPCKFIMPANNIEQCHPSTFVVDSDYGIVKHISKVKHTSYMPKTLHTTQARTCDLRRIGGYLNTVFCQGSRLIPDSLSQTEKDRLILDTRQAAIGESIERYCSNLIDLKPVLQGSYQALSQRGIPVLNPGELVLFSSSQYKQHGFPFTPFDRDLPVEWVEGRYLDDDSPIFVPASMVYVNWYSKQYATSPRVNFPAFAGVAAGTTFEQACLSGISEIIERHATMVWWLNAYPLSHINLRGHFSDLFDGVKETLRGSLIHLDNTFGIPVVAGVVHNDTSKLVHIGFSCRSTVKEAAFKAWSEALTLQEGAHDLNNPNGTHWQAINKGLLPGRSYKRWRLDRNYLDDFRSDLKDVDDLLVQQELYLDPRAVKKVAPLLDLPPSRDIDSINQLPDSRLETYLSKIARRGMRVIVVDITSPDVASCGWKVVRTIIPGTVGNTPAAFPYLGNNVVADEAVRLGWFEIPKSDSEMNIFPMPHA</sequence>
<gene>
    <name evidence="2" type="ORF">HHJ77_09400</name>
</gene>
<proteinExistence type="predicted"/>
<protein>
    <submittedName>
        <fullName evidence="2">SagD family bacteriocin biosynthesis docking scaffold</fullName>
    </submittedName>
</protein>
<dbReference type="Proteomes" id="UP000575397">
    <property type="component" value="Unassembled WGS sequence"/>
</dbReference>